<protein>
    <recommendedName>
        <fullName evidence="4">DUF2147 domain-containing protein</fullName>
    </recommendedName>
</protein>
<feature type="chain" id="PRO_5022063996" description="DUF2147 domain-containing protein" evidence="1">
    <location>
        <begin position="36"/>
        <end position="155"/>
    </location>
</feature>
<feature type="signal peptide" evidence="1">
    <location>
        <begin position="1"/>
        <end position="35"/>
    </location>
</feature>
<evidence type="ECO:0008006" key="4">
    <source>
        <dbReference type="Google" id="ProtNLM"/>
    </source>
</evidence>
<evidence type="ECO:0000313" key="2">
    <source>
        <dbReference type="EMBL" id="QDT93185.1"/>
    </source>
</evidence>
<proteinExistence type="predicted"/>
<keyword evidence="3" id="KW-1185">Reference proteome</keyword>
<name>A0A517VJK6_9PLAN</name>
<reference evidence="2 3" key="1">
    <citation type="submission" date="2019-02" db="EMBL/GenBank/DDBJ databases">
        <title>Deep-cultivation of Planctomycetes and their phenomic and genomic characterization uncovers novel biology.</title>
        <authorList>
            <person name="Wiegand S."/>
            <person name="Jogler M."/>
            <person name="Boedeker C."/>
            <person name="Pinto D."/>
            <person name="Vollmers J."/>
            <person name="Rivas-Marin E."/>
            <person name="Kohn T."/>
            <person name="Peeters S.H."/>
            <person name="Heuer A."/>
            <person name="Rast P."/>
            <person name="Oberbeckmann S."/>
            <person name="Bunk B."/>
            <person name="Jeske O."/>
            <person name="Meyerdierks A."/>
            <person name="Storesund J.E."/>
            <person name="Kallscheuer N."/>
            <person name="Luecker S."/>
            <person name="Lage O.M."/>
            <person name="Pohl T."/>
            <person name="Merkel B.J."/>
            <person name="Hornburger P."/>
            <person name="Mueller R.-W."/>
            <person name="Bruemmer F."/>
            <person name="Labrenz M."/>
            <person name="Spormann A.M."/>
            <person name="Op den Camp H."/>
            <person name="Overmann J."/>
            <person name="Amann R."/>
            <person name="Jetten M.S.M."/>
            <person name="Mascher T."/>
            <person name="Medema M.H."/>
            <person name="Devos D.P."/>
            <person name="Kaster A.-K."/>
            <person name="Ovreas L."/>
            <person name="Rohde M."/>
            <person name="Galperin M.Y."/>
            <person name="Jogler C."/>
        </authorList>
    </citation>
    <scope>NUCLEOTIDE SEQUENCE [LARGE SCALE GENOMIC DNA]</scope>
    <source>
        <strain evidence="2 3">Pan161</strain>
    </source>
</reference>
<evidence type="ECO:0000256" key="1">
    <source>
        <dbReference type="SAM" id="SignalP"/>
    </source>
</evidence>
<sequence length="155" mass="17975" precursor="true">MKTAKRKSKSVERVKFLSVLLLITCQVFNSPPVSANNNVYDAGEFEGAVWKFEMTSKAERRKTLHGRFRVENNVLYQKKTPDDPSYSKAVGKNYPKKLKTRMILTDFRAFTKKGKVVTDLKGSFWLDFNRLGHWSGTMIDGKGTHWKFKCVRFQE</sequence>
<evidence type="ECO:0000313" key="3">
    <source>
        <dbReference type="Proteomes" id="UP000316855"/>
    </source>
</evidence>
<dbReference type="KEGG" id="gax:Pan161_48610"/>
<dbReference type="Proteomes" id="UP000316855">
    <property type="component" value="Chromosome"/>
</dbReference>
<keyword evidence="1" id="KW-0732">Signal</keyword>
<dbReference type="EMBL" id="CP036343">
    <property type="protein sequence ID" value="QDT93185.1"/>
    <property type="molecule type" value="Genomic_DNA"/>
</dbReference>
<accession>A0A517VJK6</accession>
<dbReference type="OrthoDB" id="287131at2"/>
<organism evidence="2 3">
    <name type="scientific">Gimesia algae</name>
    <dbReference type="NCBI Taxonomy" id="2527971"/>
    <lineage>
        <taxon>Bacteria</taxon>
        <taxon>Pseudomonadati</taxon>
        <taxon>Planctomycetota</taxon>
        <taxon>Planctomycetia</taxon>
        <taxon>Planctomycetales</taxon>
        <taxon>Planctomycetaceae</taxon>
        <taxon>Gimesia</taxon>
    </lineage>
</organism>
<gene>
    <name evidence="2" type="ORF">Pan161_48610</name>
</gene>
<dbReference type="RefSeq" id="WP_145231180.1">
    <property type="nucleotide sequence ID" value="NZ_CP036343.1"/>
</dbReference>
<dbReference type="AlphaFoldDB" id="A0A517VJK6"/>